<dbReference type="PRINTS" id="PR00463">
    <property type="entry name" value="EP450I"/>
</dbReference>
<dbReference type="GO" id="GO:0020037">
    <property type="term" value="F:heme binding"/>
    <property type="evidence" value="ECO:0007669"/>
    <property type="project" value="InterPro"/>
</dbReference>
<reference evidence="12 13" key="1">
    <citation type="journal article" date="2016" name="Mol. Biol. Evol.">
        <title>Comparative Genomics of Early-Diverging Mushroom-Forming Fungi Provides Insights into the Origins of Lignocellulose Decay Capabilities.</title>
        <authorList>
            <person name="Nagy L.G."/>
            <person name="Riley R."/>
            <person name="Tritt A."/>
            <person name="Adam C."/>
            <person name="Daum C."/>
            <person name="Floudas D."/>
            <person name="Sun H."/>
            <person name="Yadav J.S."/>
            <person name="Pangilinan J."/>
            <person name="Larsson K.H."/>
            <person name="Matsuura K."/>
            <person name="Barry K."/>
            <person name="Labutti K."/>
            <person name="Kuo R."/>
            <person name="Ohm R.A."/>
            <person name="Bhattacharya S.S."/>
            <person name="Shirouzu T."/>
            <person name="Yoshinaga Y."/>
            <person name="Martin F.M."/>
            <person name="Grigoriev I.V."/>
            <person name="Hibbett D.S."/>
        </authorList>
    </citation>
    <scope>NUCLEOTIDE SEQUENCE [LARGE SCALE GENOMIC DNA]</scope>
    <source>
        <strain evidence="12 13">HHB10207 ss-3</strain>
    </source>
</reference>
<comment type="pathway">
    <text evidence="2">Secondary metabolite biosynthesis.</text>
</comment>
<evidence type="ECO:0000256" key="9">
    <source>
        <dbReference type="PIRSR" id="PIRSR602401-1"/>
    </source>
</evidence>
<dbReference type="InterPro" id="IPR001128">
    <property type="entry name" value="Cyt_P450"/>
</dbReference>
<dbReference type="InterPro" id="IPR036396">
    <property type="entry name" value="Cyt_P450_sf"/>
</dbReference>
<keyword evidence="13" id="KW-1185">Reference proteome</keyword>
<dbReference type="Gene3D" id="1.10.630.10">
    <property type="entry name" value="Cytochrome P450"/>
    <property type="match status" value="1"/>
</dbReference>
<evidence type="ECO:0000256" key="7">
    <source>
        <dbReference type="ARBA" id="ARBA00023004"/>
    </source>
</evidence>
<organism evidence="12 13">
    <name type="scientific">Sistotremastrum suecicum HHB10207 ss-3</name>
    <dbReference type="NCBI Taxonomy" id="1314776"/>
    <lineage>
        <taxon>Eukaryota</taxon>
        <taxon>Fungi</taxon>
        <taxon>Dikarya</taxon>
        <taxon>Basidiomycota</taxon>
        <taxon>Agaricomycotina</taxon>
        <taxon>Agaricomycetes</taxon>
        <taxon>Sistotremastrales</taxon>
        <taxon>Sistotremastraceae</taxon>
        <taxon>Sistotremastrum</taxon>
    </lineage>
</organism>
<dbReference type="Pfam" id="PF00067">
    <property type="entry name" value="p450"/>
    <property type="match status" value="1"/>
</dbReference>
<keyword evidence="5 9" id="KW-0479">Metal-binding</keyword>
<dbReference type="GO" id="GO:0004497">
    <property type="term" value="F:monooxygenase activity"/>
    <property type="evidence" value="ECO:0007669"/>
    <property type="project" value="UniProtKB-KW"/>
</dbReference>
<keyword evidence="6 10" id="KW-0560">Oxidoreductase</keyword>
<name>A0A166CAC5_9AGAM</name>
<dbReference type="GO" id="GO:0005506">
    <property type="term" value="F:iron ion binding"/>
    <property type="evidence" value="ECO:0007669"/>
    <property type="project" value="InterPro"/>
</dbReference>
<keyword evidence="11" id="KW-0472">Membrane</keyword>
<keyword evidence="11" id="KW-0812">Transmembrane</keyword>
<evidence type="ECO:0000256" key="6">
    <source>
        <dbReference type="ARBA" id="ARBA00023002"/>
    </source>
</evidence>
<dbReference type="SUPFAM" id="SSF48264">
    <property type="entry name" value="Cytochrome P450"/>
    <property type="match status" value="1"/>
</dbReference>
<dbReference type="PANTHER" id="PTHR46300:SF7">
    <property type="entry name" value="P450, PUTATIVE (EUROFUNG)-RELATED"/>
    <property type="match status" value="1"/>
</dbReference>
<evidence type="ECO:0000256" key="8">
    <source>
        <dbReference type="ARBA" id="ARBA00023033"/>
    </source>
</evidence>
<dbReference type="EMBL" id="KV428087">
    <property type="protein sequence ID" value="KZT37250.1"/>
    <property type="molecule type" value="Genomic_DNA"/>
</dbReference>
<comment type="cofactor">
    <cofactor evidence="1 9">
        <name>heme</name>
        <dbReference type="ChEBI" id="CHEBI:30413"/>
    </cofactor>
</comment>
<dbReference type="Proteomes" id="UP000076798">
    <property type="component" value="Unassembled WGS sequence"/>
</dbReference>
<feature type="transmembrane region" description="Helical" evidence="11">
    <location>
        <begin position="12"/>
        <end position="30"/>
    </location>
</feature>
<evidence type="ECO:0000256" key="11">
    <source>
        <dbReference type="SAM" id="Phobius"/>
    </source>
</evidence>
<keyword evidence="7 9" id="KW-0408">Iron</keyword>
<protein>
    <submittedName>
        <fullName evidence="12">Cytochrome P450</fullName>
    </submittedName>
</protein>
<dbReference type="STRING" id="1314776.A0A166CAC5"/>
<dbReference type="PANTHER" id="PTHR46300">
    <property type="entry name" value="P450, PUTATIVE (EUROFUNG)-RELATED-RELATED"/>
    <property type="match status" value="1"/>
</dbReference>
<keyword evidence="4 9" id="KW-0349">Heme</keyword>
<keyword evidence="8 10" id="KW-0503">Monooxygenase</keyword>
<evidence type="ECO:0000256" key="2">
    <source>
        <dbReference type="ARBA" id="ARBA00005179"/>
    </source>
</evidence>
<sequence>MWLNLPSIDSYLVYYELLFVTVFISFIFYLRKRPACLPPPGPRGSFFSGTRSIIVTRKDVWRQYAEWSKIYGPVISFKSHKVNIVVLNSAKSIHNLLDSRSKLYSDRPSSAMNQLVGQDSLQTRISSRNPHFPLYRKMAHEELAWKGMSRHVPVLESQVKSLLKNLMSDPKNFSEHLRSYQGGSVMKAIYGYTAESSDDFFIKFIQQWWQVNNATMRTGSWLVDSYPILKYLPSWMPGAGFKEFAAQRKASIDDVMSLPFAWAKSDISTGRAYASFVASQLNRQEGLTSEDEEIIKLVSGSMYVTGTDSVLSTMLTFFLTMTLNPAAQRIAQEEIGRVIGPDRLPLLSDRDRLPYVDALIKEVYRFHTPAPLALPHAVTQDDIYEGMFIQKGSIVVPNVWAVTHDESVYPDPDTFDPTRYLRSEDGKGNVQPDPRNFVFGFGRRVCPGKQFGESAVFLQIASILATFNISKALDADGAEITPAIDYKGGIVTQPEEFVCKIVPRSDAAIDLIMWSH</sequence>
<dbReference type="InterPro" id="IPR017972">
    <property type="entry name" value="Cyt_P450_CS"/>
</dbReference>
<keyword evidence="11" id="KW-1133">Transmembrane helix</keyword>
<evidence type="ECO:0000256" key="10">
    <source>
        <dbReference type="RuleBase" id="RU000461"/>
    </source>
</evidence>
<evidence type="ECO:0000256" key="3">
    <source>
        <dbReference type="ARBA" id="ARBA00010617"/>
    </source>
</evidence>
<evidence type="ECO:0000256" key="5">
    <source>
        <dbReference type="ARBA" id="ARBA00022723"/>
    </source>
</evidence>
<evidence type="ECO:0000313" key="13">
    <source>
        <dbReference type="Proteomes" id="UP000076798"/>
    </source>
</evidence>
<dbReference type="InterPro" id="IPR050364">
    <property type="entry name" value="Cytochrome_P450_fung"/>
</dbReference>
<feature type="binding site" description="axial binding residue" evidence="9">
    <location>
        <position position="446"/>
    </location>
    <ligand>
        <name>heme</name>
        <dbReference type="ChEBI" id="CHEBI:30413"/>
    </ligand>
    <ligandPart>
        <name>Fe</name>
        <dbReference type="ChEBI" id="CHEBI:18248"/>
    </ligandPart>
</feature>
<dbReference type="PROSITE" id="PS00086">
    <property type="entry name" value="CYTOCHROME_P450"/>
    <property type="match status" value="1"/>
</dbReference>
<dbReference type="InterPro" id="IPR002401">
    <property type="entry name" value="Cyt_P450_E_grp-I"/>
</dbReference>
<evidence type="ECO:0000256" key="4">
    <source>
        <dbReference type="ARBA" id="ARBA00022617"/>
    </source>
</evidence>
<dbReference type="AlphaFoldDB" id="A0A166CAC5"/>
<dbReference type="CDD" id="cd11065">
    <property type="entry name" value="CYP64-like"/>
    <property type="match status" value="1"/>
</dbReference>
<comment type="similarity">
    <text evidence="3 10">Belongs to the cytochrome P450 family.</text>
</comment>
<dbReference type="OrthoDB" id="2789670at2759"/>
<accession>A0A166CAC5</accession>
<evidence type="ECO:0000256" key="1">
    <source>
        <dbReference type="ARBA" id="ARBA00001971"/>
    </source>
</evidence>
<gene>
    <name evidence="12" type="ORF">SISSUDRAFT_1023100</name>
</gene>
<dbReference type="GO" id="GO:0016705">
    <property type="term" value="F:oxidoreductase activity, acting on paired donors, with incorporation or reduction of molecular oxygen"/>
    <property type="evidence" value="ECO:0007669"/>
    <property type="project" value="InterPro"/>
</dbReference>
<proteinExistence type="inferred from homology"/>
<evidence type="ECO:0000313" key="12">
    <source>
        <dbReference type="EMBL" id="KZT37250.1"/>
    </source>
</evidence>